<reference key="1">
    <citation type="submission" date="2010-11" db="EMBL/GenBank/DDBJ databases">
        <title>The complete genome of Paludibacter propionicigenes DSM 17365.</title>
        <authorList>
            <consortium name="US DOE Joint Genome Institute (JGI-PGF)"/>
            <person name="Lucas S."/>
            <person name="Copeland A."/>
            <person name="Lapidus A."/>
            <person name="Bruce D."/>
            <person name="Goodwin L."/>
            <person name="Pitluck S."/>
            <person name="Kyrpides N."/>
            <person name="Mavromatis K."/>
            <person name="Ivanova N."/>
            <person name="Munk A.C."/>
            <person name="Brettin T."/>
            <person name="Detter J.C."/>
            <person name="Han C."/>
            <person name="Tapia R."/>
            <person name="Land M."/>
            <person name="Hauser L."/>
            <person name="Markowitz V."/>
            <person name="Cheng J.-F."/>
            <person name="Hugenholtz P."/>
            <person name="Woyke T."/>
            <person name="Wu D."/>
            <person name="Gronow S."/>
            <person name="Wellnitz S."/>
            <person name="Brambilla E."/>
            <person name="Klenk H.-P."/>
            <person name="Eisen J.A."/>
        </authorList>
    </citation>
    <scope>NUCLEOTIDE SEQUENCE</scope>
    <source>
        <strain>WB4</strain>
    </source>
</reference>
<dbReference type="InterPro" id="IPR011042">
    <property type="entry name" value="6-blade_b-propeller_TolB-like"/>
</dbReference>
<dbReference type="InterPro" id="IPR008969">
    <property type="entry name" value="CarboxyPept-like_regulatory"/>
</dbReference>
<proteinExistence type="predicted"/>
<dbReference type="Pfam" id="PF07676">
    <property type="entry name" value="PD40"/>
    <property type="match status" value="3"/>
</dbReference>
<keyword evidence="3" id="KW-0998">Cell outer membrane</keyword>
<evidence type="ECO:0000313" key="7">
    <source>
        <dbReference type="Proteomes" id="UP000008718"/>
    </source>
</evidence>
<evidence type="ECO:0000256" key="1">
    <source>
        <dbReference type="ARBA" id="ARBA00004442"/>
    </source>
</evidence>
<dbReference type="InterPro" id="IPR011990">
    <property type="entry name" value="TPR-like_helical_dom_sf"/>
</dbReference>
<dbReference type="HOGENOM" id="CLU_014978_0_0_10"/>
<dbReference type="eggNOG" id="COG0457">
    <property type="taxonomic scope" value="Bacteria"/>
</dbReference>
<keyword evidence="2 4" id="KW-0472">Membrane</keyword>
<dbReference type="InterPro" id="IPR006664">
    <property type="entry name" value="OMP_bac"/>
</dbReference>
<dbReference type="SUPFAM" id="SSF103088">
    <property type="entry name" value="OmpA-like"/>
    <property type="match status" value="1"/>
</dbReference>
<dbReference type="SUPFAM" id="SSF82171">
    <property type="entry name" value="DPP6 N-terminal domain-like"/>
    <property type="match status" value="1"/>
</dbReference>
<sequence length="662" mass="73738">MRTKLSFSLFLLLVVVLLSGCSLKARIKKADKAFGEGQFFSAAEKYKRVYGYIPSNQKQLKARIAFQQAESYRLINYTRAEQSYVNAIRYNYPDSIVYLHFAQVLQRNGKYGEALKNYTIYLKKDSSSLLAKNGVISCKQVDKWKNQPNPYIVRKADLFNVRNAENFSPAFLGTESDALMFTSSRQFSKTVKLNNSSITGLPNNNIFTSKRNALGKLEKPVIIGDEINTVEGDEGACSFTTDGKVMYFTRSVQTEDSELGTQIYSSNRVGLTWSTPQRLKIFNDSTISVAHPAIAPDGQTLYFVSDSKKGLGGKDIWKGTISNGECKYIENLGPEINTPGDEMFPTVRADGSLYFSSNGRVGLGGLDIYKATSRKEGGWLVENMGSPINSSADDFGMTFERNAERGYFSSNRNEIKGLDAIWSFELPALVYYVEGKVSDDKGNGVPDATVRLVSNNGMNARIQTKKDGTYRIKIDKDLNCVVFVSARGYLNQNTSLSTQGLVESKTFNVDFKLSAISKPIQIENIFYESGKWELTPASENGLQVLVKLLNDNPNITIEISANTDLVGSNADNKALSTKRAKSVVDYLISKKIAPDRLTSVGYGEEKPVVVDAAMAKKYPFLKENDVLDEAYVLKLTPAQQEVANQINRRTEFRVLKTTYKLY</sequence>
<evidence type="ECO:0000256" key="4">
    <source>
        <dbReference type="PROSITE-ProRule" id="PRU00473"/>
    </source>
</evidence>
<dbReference type="Gene3D" id="1.25.40.10">
    <property type="entry name" value="Tetratricopeptide repeat domain"/>
    <property type="match status" value="1"/>
</dbReference>
<dbReference type="Pfam" id="PF00691">
    <property type="entry name" value="OmpA"/>
    <property type="match status" value="1"/>
</dbReference>
<gene>
    <name evidence="6" type="ordered locus">Palpr_0861</name>
</gene>
<dbReference type="InterPro" id="IPR006665">
    <property type="entry name" value="OmpA-like"/>
</dbReference>
<dbReference type="PROSITE" id="PS51123">
    <property type="entry name" value="OMPA_2"/>
    <property type="match status" value="1"/>
</dbReference>
<dbReference type="SUPFAM" id="SSF49464">
    <property type="entry name" value="Carboxypeptidase regulatory domain-like"/>
    <property type="match status" value="1"/>
</dbReference>
<dbReference type="InterPro" id="IPR011659">
    <property type="entry name" value="WD40"/>
</dbReference>
<evidence type="ECO:0000259" key="5">
    <source>
        <dbReference type="PROSITE" id="PS51123"/>
    </source>
</evidence>
<dbReference type="OrthoDB" id="1488841at2"/>
<evidence type="ECO:0000313" key="6">
    <source>
        <dbReference type="EMBL" id="ADQ79013.1"/>
    </source>
</evidence>
<dbReference type="eggNOG" id="COG0823">
    <property type="taxonomic scope" value="Bacteria"/>
</dbReference>
<dbReference type="PANTHER" id="PTHR30329:SF21">
    <property type="entry name" value="LIPOPROTEIN YIAD-RELATED"/>
    <property type="match status" value="1"/>
</dbReference>
<comment type="subcellular location">
    <subcellularLocation>
        <location evidence="1">Cell outer membrane</location>
    </subcellularLocation>
</comment>
<dbReference type="GO" id="GO:0009279">
    <property type="term" value="C:cell outer membrane"/>
    <property type="evidence" value="ECO:0007669"/>
    <property type="project" value="UniProtKB-SubCell"/>
</dbReference>
<name>E4T2R9_PALPW</name>
<dbReference type="EMBL" id="CP002345">
    <property type="protein sequence ID" value="ADQ79013.1"/>
    <property type="molecule type" value="Genomic_DNA"/>
</dbReference>
<dbReference type="Gene3D" id="3.30.1330.60">
    <property type="entry name" value="OmpA-like domain"/>
    <property type="match status" value="1"/>
</dbReference>
<dbReference type="InterPro" id="IPR050330">
    <property type="entry name" value="Bact_OuterMem_StrucFunc"/>
</dbReference>
<evidence type="ECO:0000256" key="2">
    <source>
        <dbReference type="ARBA" id="ARBA00023136"/>
    </source>
</evidence>
<accession>E4T2R9</accession>
<organism evidence="6 7">
    <name type="scientific">Paludibacter propionicigenes (strain DSM 17365 / JCM 13257 / WB4)</name>
    <dbReference type="NCBI Taxonomy" id="694427"/>
    <lineage>
        <taxon>Bacteria</taxon>
        <taxon>Pseudomonadati</taxon>
        <taxon>Bacteroidota</taxon>
        <taxon>Bacteroidia</taxon>
        <taxon>Bacteroidales</taxon>
        <taxon>Paludibacteraceae</taxon>
        <taxon>Paludibacter</taxon>
    </lineage>
</organism>
<dbReference type="PANTHER" id="PTHR30329">
    <property type="entry name" value="STATOR ELEMENT OF FLAGELLAR MOTOR COMPLEX"/>
    <property type="match status" value="1"/>
</dbReference>
<protein>
    <submittedName>
        <fullName evidence="6">OmpA/MotB domain protein</fullName>
    </submittedName>
</protein>
<dbReference type="CDD" id="cd07185">
    <property type="entry name" value="OmpA_C-like"/>
    <property type="match status" value="1"/>
</dbReference>
<dbReference type="PROSITE" id="PS51257">
    <property type="entry name" value="PROKAR_LIPOPROTEIN"/>
    <property type="match status" value="1"/>
</dbReference>
<feature type="domain" description="OmpA-like" evidence="5">
    <location>
        <begin position="514"/>
        <end position="658"/>
    </location>
</feature>
<reference evidence="6 7" key="2">
    <citation type="journal article" date="2011" name="Stand. Genomic Sci.">
        <title>Complete genome sequence of Paludibacter propionicigenes type strain (WB4).</title>
        <authorList>
            <person name="Gronow S."/>
            <person name="Munk C."/>
            <person name="Lapidus A."/>
            <person name="Nolan M."/>
            <person name="Lucas S."/>
            <person name="Hammon N."/>
            <person name="Deshpande S."/>
            <person name="Cheng J.F."/>
            <person name="Tapia R."/>
            <person name="Han C."/>
            <person name="Goodwin L."/>
            <person name="Pitluck S."/>
            <person name="Liolios K."/>
            <person name="Ivanova N."/>
            <person name="Mavromatis K."/>
            <person name="Mikhailova N."/>
            <person name="Pati A."/>
            <person name="Chen A."/>
            <person name="Palaniappan K."/>
            <person name="Land M."/>
            <person name="Hauser L."/>
            <person name="Chang Y.J."/>
            <person name="Jeffries C.D."/>
            <person name="Brambilla E."/>
            <person name="Rohde M."/>
            <person name="Goker M."/>
            <person name="Detter J.C."/>
            <person name="Woyke T."/>
            <person name="Bristow J."/>
            <person name="Eisen J.A."/>
            <person name="Markowitz V."/>
            <person name="Hugenholtz P."/>
            <person name="Kyrpides N.C."/>
            <person name="Klenk H.P."/>
        </authorList>
    </citation>
    <scope>NUCLEOTIDE SEQUENCE [LARGE SCALE GENOMIC DNA]</scope>
    <source>
        <strain evidence="7">DSM 17365 / JCM 13257 / WB4</strain>
    </source>
</reference>
<dbReference type="Proteomes" id="UP000008718">
    <property type="component" value="Chromosome"/>
</dbReference>
<dbReference type="Pfam" id="PF13620">
    <property type="entry name" value="CarboxypepD_reg"/>
    <property type="match status" value="1"/>
</dbReference>
<dbReference type="AlphaFoldDB" id="E4T2R9"/>
<dbReference type="SUPFAM" id="SSF48452">
    <property type="entry name" value="TPR-like"/>
    <property type="match status" value="1"/>
</dbReference>
<dbReference type="KEGG" id="ppn:Palpr_0861"/>
<dbReference type="eggNOG" id="COG2885">
    <property type="taxonomic scope" value="Bacteria"/>
</dbReference>
<dbReference type="Gene3D" id="2.120.10.30">
    <property type="entry name" value="TolB, C-terminal domain"/>
    <property type="match status" value="1"/>
</dbReference>
<dbReference type="PRINTS" id="PR01021">
    <property type="entry name" value="OMPADOMAIN"/>
</dbReference>
<dbReference type="Gene3D" id="2.60.40.1120">
    <property type="entry name" value="Carboxypeptidase-like, regulatory domain"/>
    <property type="match status" value="1"/>
</dbReference>
<dbReference type="STRING" id="694427.Palpr_0861"/>
<keyword evidence="7" id="KW-1185">Reference proteome</keyword>
<dbReference type="RefSeq" id="WP_013444382.1">
    <property type="nucleotide sequence ID" value="NC_014734.1"/>
</dbReference>
<evidence type="ECO:0000256" key="3">
    <source>
        <dbReference type="ARBA" id="ARBA00023237"/>
    </source>
</evidence>
<dbReference type="InterPro" id="IPR036737">
    <property type="entry name" value="OmpA-like_sf"/>
</dbReference>